<name>A0AB38RM23_RHOSG</name>
<keyword evidence="3" id="KW-0614">Plasmid</keyword>
<comment type="similarity">
    <text evidence="1">Belongs to the short-chain dehydrogenases/reductases (SDR) family.</text>
</comment>
<reference evidence="4" key="1">
    <citation type="journal article" date="2022" name="Environ. Microbiol.">
        <title>Functional analysis, diversity, and distribution of carbendazim hydrolases MheI and CbmA, responsible for the initial step in carbendazim degradation.</title>
        <authorList>
            <person name="Zhang M."/>
            <person name="Bai X."/>
            <person name="Li Q."/>
            <person name="Zhang L."/>
            <person name="Zhu Q."/>
            <person name="Gao S."/>
            <person name="Ke Z."/>
            <person name="Jiang M."/>
            <person name="Hu J."/>
            <person name="Qiu J."/>
            <person name="Hong Q."/>
        </authorList>
    </citation>
    <scope>NUCLEOTIDE SEQUENCE [LARGE SCALE GENOMIC DNA]</scope>
    <source>
        <strain evidence="4">djl-6</strain>
    </source>
</reference>
<dbReference type="RefSeq" id="WP_058228052.1">
    <property type="nucleotide sequence ID" value="NZ_CP096567.1"/>
</dbReference>
<dbReference type="PRINTS" id="PR00080">
    <property type="entry name" value="SDRFAMILY"/>
</dbReference>
<dbReference type="Gene3D" id="3.40.50.720">
    <property type="entry name" value="NAD(P)-binding Rossmann-like Domain"/>
    <property type="match status" value="1"/>
</dbReference>
<keyword evidence="2" id="KW-0560">Oxidoreductase</keyword>
<gene>
    <name evidence="3" type="ORF">M0639_32440</name>
</gene>
<geneLocation type="plasmid" evidence="3 4">
    <name>pdjl-6-4</name>
</geneLocation>
<dbReference type="FunFam" id="3.40.50.720:FF:000084">
    <property type="entry name" value="Short-chain dehydrogenase reductase"/>
    <property type="match status" value="1"/>
</dbReference>
<keyword evidence="4" id="KW-1185">Reference proteome</keyword>
<protein>
    <submittedName>
        <fullName evidence="3">SDR family oxidoreductase</fullName>
    </submittedName>
</protein>
<dbReference type="PANTHER" id="PTHR24321:SF8">
    <property type="entry name" value="ESTRADIOL 17-BETA-DEHYDROGENASE 8-RELATED"/>
    <property type="match status" value="1"/>
</dbReference>
<accession>A0AB38RM23</accession>
<evidence type="ECO:0000313" key="3">
    <source>
        <dbReference type="EMBL" id="UPU46457.1"/>
    </source>
</evidence>
<dbReference type="PROSITE" id="PS00061">
    <property type="entry name" value="ADH_SHORT"/>
    <property type="match status" value="1"/>
</dbReference>
<dbReference type="InterPro" id="IPR020904">
    <property type="entry name" value="Sc_DH/Rdtase_CS"/>
</dbReference>
<dbReference type="PANTHER" id="PTHR24321">
    <property type="entry name" value="DEHYDROGENASES, SHORT CHAIN"/>
    <property type="match status" value="1"/>
</dbReference>
<dbReference type="PRINTS" id="PR00081">
    <property type="entry name" value="GDHRDH"/>
</dbReference>
<dbReference type="InterPro" id="IPR002347">
    <property type="entry name" value="SDR_fam"/>
</dbReference>
<proteinExistence type="inferred from homology"/>
<evidence type="ECO:0000256" key="1">
    <source>
        <dbReference type="ARBA" id="ARBA00006484"/>
    </source>
</evidence>
<dbReference type="InterPro" id="IPR036291">
    <property type="entry name" value="NAD(P)-bd_dom_sf"/>
</dbReference>
<organism evidence="3 4">
    <name type="scientific">Rhodococcus qingshengii JCM 15477</name>
    <dbReference type="NCBI Taxonomy" id="1303681"/>
    <lineage>
        <taxon>Bacteria</taxon>
        <taxon>Bacillati</taxon>
        <taxon>Actinomycetota</taxon>
        <taxon>Actinomycetes</taxon>
        <taxon>Mycobacteriales</taxon>
        <taxon>Nocardiaceae</taxon>
        <taxon>Rhodococcus</taxon>
        <taxon>Rhodococcus erythropolis group</taxon>
    </lineage>
</organism>
<sequence length="267" mass="28225">MSRLEGKVAIVTGASANIGGSLAAGLAAAGAKLVCTDMSAEVAAATVARIEDAGGEALAVTGDVTDPDHVSDVVAQTLERWGRIDVLVNNAVWFNQKGLFTMPLDEYRRQIDIILGGAFLFTRAVGQAMIDQQVAGSIINVLSTAAWQGQPGNIGYSTGKSGLINFTRSAAMELAEHGIRVNGFTPTATQPEDPELVARMAAMTSQPSAYPMDFTAQFPMKRLPTPSDYAPTVVFLASDDSRMITGSNITVDGGATAKYWPWRPQQD</sequence>
<dbReference type="Proteomes" id="UP000831484">
    <property type="component" value="Plasmid pdjl-6-4"/>
</dbReference>
<dbReference type="EMBL" id="CP096567">
    <property type="protein sequence ID" value="UPU46457.1"/>
    <property type="molecule type" value="Genomic_DNA"/>
</dbReference>
<dbReference type="Pfam" id="PF13561">
    <property type="entry name" value="adh_short_C2"/>
    <property type="match status" value="1"/>
</dbReference>
<dbReference type="GO" id="GO:0016491">
    <property type="term" value="F:oxidoreductase activity"/>
    <property type="evidence" value="ECO:0007669"/>
    <property type="project" value="UniProtKB-KW"/>
</dbReference>
<dbReference type="SUPFAM" id="SSF51735">
    <property type="entry name" value="NAD(P)-binding Rossmann-fold domains"/>
    <property type="match status" value="1"/>
</dbReference>
<evidence type="ECO:0000313" key="4">
    <source>
        <dbReference type="Proteomes" id="UP000831484"/>
    </source>
</evidence>
<dbReference type="AlphaFoldDB" id="A0AB38RM23"/>
<evidence type="ECO:0000256" key="2">
    <source>
        <dbReference type="ARBA" id="ARBA00023002"/>
    </source>
</evidence>